<dbReference type="EMBL" id="JAME01000010">
    <property type="protein sequence ID" value="ETX29381.1"/>
    <property type="molecule type" value="Genomic_DNA"/>
</dbReference>
<dbReference type="AlphaFoldDB" id="X7FB86"/>
<organism evidence="1 2">
    <name type="scientific">Roseivivax isoporae LMG 25204</name>
    <dbReference type="NCBI Taxonomy" id="1449351"/>
    <lineage>
        <taxon>Bacteria</taxon>
        <taxon>Pseudomonadati</taxon>
        <taxon>Pseudomonadota</taxon>
        <taxon>Alphaproteobacteria</taxon>
        <taxon>Rhodobacterales</taxon>
        <taxon>Roseobacteraceae</taxon>
        <taxon>Roseivivax</taxon>
    </lineage>
</organism>
<gene>
    <name evidence="1" type="ORF">RISW2_01540</name>
</gene>
<proteinExistence type="predicted"/>
<dbReference type="RefSeq" id="WP_043769098.1">
    <property type="nucleotide sequence ID" value="NZ_JAME01000010.1"/>
</dbReference>
<name>X7FB86_9RHOB</name>
<comment type="caution">
    <text evidence="1">The sequence shown here is derived from an EMBL/GenBank/DDBJ whole genome shotgun (WGS) entry which is preliminary data.</text>
</comment>
<keyword evidence="2" id="KW-1185">Reference proteome</keyword>
<evidence type="ECO:0000313" key="1">
    <source>
        <dbReference type="EMBL" id="ETX29381.1"/>
    </source>
</evidence>
<accession>X7FB86</accession>
<dbReference type="Proteomes" id="UP000023430">
    <property type="component" value="Unassembled WGS sequence"/>
</dbReference>
<dbReference type="OrthoDB" id="7859578at2"/>
<sequence>MDTVQLLKRDAALVASVETDKLGRKIVRDAMKRLQDLPRWARATRSDLEMPRTIQVEFTRLSSRVVRGDALNDQEIRRMQRCAELIFDWFDARLNGQPA</sequence>
<reference evidence="1 2" key="1">
    <citation type="submission" date="2014-01" db="EMBL/GenBank/DDBJ databases">
        <title>Roseivivax isoporae LMG 25204 Genome Sequencing.</title>
        <authorList>
            <person name="Lai Q."/>
            <person name="Li G."/>
            <person name="Shao Z."/>
        </authorList>
    </citation>
    <scope>NUCLEOTIDE SEQUENCE [LARGE SCALE GENOMIC DNA]</scope>
    <source>
        <strain evidence="1 2">LMG 25204</strain>
    </source>
</reference>
<evidence type="ECO:0000313" key="2">
    <source>
        <dbReference type="Proteomes" id="UP000023430"/>
    </source>
</evidence>
<protein>
    <submittedName>
        <fullName evidence="1">Uncharacterized protein</fullName>
    </submittedName>
</protein>